<dbReference type="AlphaFoldDB" id="A0AAV7SBN1"/>
<evidence type="ECO:0000313" key="2">
    <source>
        <dbReference type="EMBL" id="KAJ1161859.1"/>
    </source>
</evidence>
<proteinExistence type="predicted"/>
<comment type="caution">
    <text evidence="2">The sequence shown here is derived from an EMBL/GenBank/DDBJ whole genome shotgun (WGS) entry which is preliminary data.</text>
</comment>
<keyword evidence="1" id="KW-1133">Transmembrane helix</keyword>
<keyword evidence="3" id="KW-1185">Reference proteome</keyword>
<accession>A0AAV7SBN1</accession>
<name>A0AAV7SBN1_PLEWA</name>
<sequence length="129" mass="14380">MRRRFRCHGAEGQRHRAAMSGPYCRVGSGEAASDGKSVPGFQQIRSWAKSRCCGATSRGRDDVTEPHALQWRQFDTYSGVREVGQDQQRRKAYRVIGLLRGPRPQGRRRRGSGVAVSAYTVVGFVALWG</sequence>
<keyword evidence="1" id="KW-0812">Transmembrane</keyword>
<reference evidence="2" key="1">
    <citation type="journal article" date="2022" name="bioRxiv">
        <title>Sequencing and chromosome-scale assembly of the giantPleurodeles waltlgenome.</title>
        <authorList>
            <person name="Brown T."/>
            <person name="Elewa A."/>
            <person name="Iarovenko S."/>
            <person name="Subramanian E."/>
            <person name="Araus A.J."/>
            <person name="Petzold A."/>
            <person name="Susuki M."/>
            <person name="Suzuki K.-i.T."/>
            <person name="Hayashi T."/>
            <person name="Toyoda A."/>
            <person name="Oliveira C."/>
            <person name="Osipova E."/>
            <person name="Leigh N.D."/>
            <person name="Simon A."/>
            <person name="Yun M.H."/>
        </authorList>
    </citation>
    <scope>NUCLEOTIDE SEQUENCE</scope>
    <source>
        <strain evidence="2">20211129_DDA</strain>
        <tissue evidence="2">Liver</tissue>
    </source>
</reference>
<protein>
    <submittedName>
        <fullName evidence="2">Uncharacterized protein</fullName>
    </submittedName>
</protein>
<dbReference type="EMBL" id="JANPWB010000008">
    <property type="protein sequence ID" value="KAJ1161859.1"/>
    <property type="molecule type" value="Genomic_DNA"/>
</dbReference>
<evidence type="ECO:0000313" key="3">
    <source>
        <dbReference type="Proteomes" id="UP001066276"/>
    </source>
</evidence>
<evidence type="ECO:0000256" key="1">
    <source>
        <dbReference type="SAM" id="Phobius"/>
    </source>
</evidence>
<feature type="transmembrane region" description="Helical" evidence="1">
    <location>
        <begin position="110"/>
        <end position="128"/>
    </location>
</feature>
<organism evidence="2 3">
    <name type="scientific">Pleurodeles waltl</name>
    <name type="common">Iberian ribbed newt</name>
    <dbReference type="NCBI Taxonomy" id="8319"/>
    <lineage>
        <taxon>Eukaryota</taxon>
        <taxon>Metazoa</taxon>
        <taxon>Chordata</taxon>
        <taxon>Craniata</taxon>
        <taxon>Vertebrata</taxon>
        <taxon>Euteleostomi</taxon>
        <taxon>Amphibia</taxon>
        <taxon>Batrachia</taxon>
        <taxon>Caudata</taxon>
        <taxon>Salamandroidea</taxon>
        <taxon>Salamandridae</taxon>
        <taxon>Pleurodelinae</taxon>
        <taxon>Pleurodeles</taxon>
    </lineage>
</organism>
<keyword evidence="1" id="KW-0472">Membrane</keyword>
<gene>
    <name evidence="2" type="ORF">NDU88_002340</name>
</gene>
<dbReference type="Proteomes" id="UP001066276">
    <property type="component" value="Chromosome 4_2"/>
</dbReference>